<gene>
    <name evidence="1" type="ORF">LCGC14_2833810</name>
</gene>
<protein>
    <submittedName>
        <fullName evidence="1">Uncharacterized protein</fullName>
    </submittedName>
</protein>
<evidence type="ECO:0000313" key="1">
    <source>
        <dbReference type="EMBL" id="KKK79407.1"/>
    </source>
</evidence>
<name>A0A0F8YD97_9ZZZZ</name>
<dbReference type="EMBL" id="LAZR01054043">
    <property type="protein sequence ID" value="KKK79407.1"/>
    <property type="molecule type" value="Genomic_DNA"/>
</dbReference>
<comment type="caution">
    <text evidence="1">The sequence shown here is derived from an EMBL/GenBank/DDBJ whole genome shotgun (WGS) entry which is preliminary data.</text>
</comment>
<organism evidence="1">
    <name type="scientific">marine sediment metagenome</name>
    <dbReference type="NCBI Taxonomy" id="412755"/>
    <lineage>
        <taxon>unclassified sequences</taxon>
        <taxon>metagenomes</taxon>
        <taxon>ecological metagenomes</taxon>
    </lineage>
</organism>
<proteinExistence type="predicted"/>
<dbReference type="AlphaFoldDB" id="A0A0F8YD97"/>
<sequence length="53" mass="5846">MSDQVQVIDLQDAKQIQIITEVNETGTFHNKVTTTVEAEGFEVVIKDLGTVVL</sequence>
<reference evidence="1" key="1">
    <citation type="journal article" date="2015" name="Nature">
        <title>Complex archaea that bridge the gap between prokaryotes and eukaryotes.</title>
        <authorList>
            <person name="Spang A."/>
            <person name="Saw J.H."/>
            <person name="Jorgensen S.L."/>
            <person name="Zaremba-Niedzwiedzka K."/>
            <person name="Martijn J."/>
            <person name="Lind A.E."/>
            <person name="van Eijk R."/>
            <person name="Schleper C."/>
            <person name="Guy L."/>
            <person name="Ettema T.J."/>
        </authorList>
    </citation>
    <scope>NUCLEOTIDE SEQUENCE</scope>
</reference>
<accession>A0A0F8YD97</accession>
<feature type="non-terminal residue" evidence="1">
    <location>
        <position position="53"/>
    </location>
</feature>